<dbReference type="GO" id="GO:0006654">
    <property type="term" value="P:phosphatidic acid biosynthetic process"/>
    <property type="evidence" value="ECO:0007669"/>
    <property type="project" value="TreeGrafter"/>
</dbReference>
<dbReference type="Proteomes" id="UP000315648">
    <property type="component" value="Unassembled WGS sequence"/>
</dbReference>
<evidence type="ECO:0000313" key="6">
    <source>
        <dbReference type="Proteomes" id="UP000315648"/>
    </source>
</evidence>
<dbReference type="PANTHER" id="PTHR10434">
    <property type="entry name" value="1-ACYL-SN-GLYCEROL-3-PHOSPHATE ACYLTRANSFERASE"/>
    <property type="match status" value="1"/>
</dbReference>
<dbReference type="InterPro" id="IPR002123">
    <property type="entry name" value="Plipid/glycerol_acylTrfase"/>
</dbReference>
<gene>
    <name evidence="5" type="ORF">FPL22_00300</name>
</gene>
<comment type="caution">
    <text evidence="5">The sequence shown here is derived from an EMBL/GenBank/DDBJ whole genome shotgun (WGS) entry which is preliminary data.</text>
</comment>
<evidence type="ECO:0000259" key="4">
    <source>
        <dbReference type="SMART" id="SM00563"/>
    </source>
</evidence>
<accession>A0A556QSQ9</accession>
<feature type="domain" description="Phospholipid/glycerol acyltransferase" evidence="4">
    <location>
        <begin position="36"/>
        <end position="149"/>
    </location>
</feature>
<name>A0A556QSQ9_9BACT</name>
<comment type="pathway">
    <text evidence="1">Lipid metabolism.</text>
</comment>
<organism evidence="5 6">
    <name type="scientific">Rariglobus hedericola</name>
    <dbReference type="NCBI Taxonomy" id="2597822"/>
    <lineage>
        <taxon>Bacteria</taxon>
        <taxon>Pseudomonadati</taxon>
        <taxon>Verrucomicrobiota</taxon>
        <taxon>Opitutia</taxon>
        <taxon>Opitutales</taxon>
        <taxon>Opitutaceae</taxon>
        <taxon>Rariglobus</taxon>
    </lineage>
</organism>
<proteinExistence type="predicted"/>
<protein>
    <submittedName>
        <fullName evidence="5">1-acyl-sn-glycerol-3-phosphate acyltransferase</fullName>
    </submittedName>
</protein>
<evidence type="ECO:0000256" key="3">
    <source>
        <dbReference type="ARBA" id="ARBA00023315"/>
    </source>
</evidence>
<sequence>MDFLYGICHYIITFVYDAFFRGEVAGVENLPKTGAFIVASNHASHLDPPAVGCHIPRQLAFFARKTLWKGGFATWWLNGVGAIPVDRDGTSDVSAMKNVLRALQAGKVITLFPEGTRSPDGTLQAPKTGVGMIACRSRVPVIPARIFNSHIAFGRDGKLRPGTRLSIVYGRPLQPADYDDPKAGKDRYQLASEKIMAAIATLREPQPVII</sequence>
<dbReference type="EMBL" id="VMBG01000001">
    <property type="protein sequence ID" value="TSJ79687.1"/>
    <property type="molecule type" value="Genomic_DNA"/>
</dbReference>
<dbReference type="SUPFAM" id="SSF69593">
    <property type="entry name" value="Glycerol-3-phosphate (1)-acyltransferase"/>
    <property type="match status" value="1"/>
</dbReference>
<evidence type="ECO:0000313" key="5">
    <source>
        <dbReference type="EMBL" id="TSJ79687.1"/>
    </source>
</evidence>
<dbReference type="OrthoDB" id="9803035at2"/>
<dbReference type="SMART" id="SM00563">
    <property type="entry name" value="PlsC"/>
    <property type="match status" value="1"/>
</dbReference>
<reference evidence="5 6" key="1">
    <citation type="submission" date="2019-07" db="EMBL/GenBank/DDBJ databases">
        <title>Description of 53C-WASEF.</title>
        <authorList>
            <person name="Pitt A."/>
            <person name="Hahn M.W."/>
        </authorList>
    </citation>
    <scope>NUCLEOTIDE SEQUENCE [LARGE SCALE GENOMIC DNA]</scope>
    <source>
        <strain evidence="5 6">53C-WASEF</strain>
    </source>
</reference>
<dbReference type="CDD" id="cd07989">
    <property type="entry name" value="LPLAT_AGPAT-like"/>
    <property type="match status" value="1"/>
</dbReference>
<keyword evidence="6" id="KW-1185">Reference proteome</keyword>
<dbReference type="GO" id="GO:0003841">
    <property type="term" value="F:1-acylglycerol-3-phosphate O-acyltransferase activity"/>
    <property type="evidence" value="ECO:0007669"/>
    <property type="project" value="TreeGrafter"/>
</dbReference>
<dbReference type="Pfam" id="PF01553">
    <property type="entry name" value="Acyltransferase"/>
    <property type="match status" value="1"/>
</dbReference>
<dbReference type="AlphaFoldDB" id="A0A556QSQ9"/>
<dbReference type="PANTHER" id="PTHR10434:SF11">
    <property type="entry name" value="1-ACYL-SN-GLYCEROL-3-PHOSPHATE ACYLTRANSFERASE"/>
    <property type="match status" value="1"/>
</dbReference>
<keyword evidence="3 5" id="KW-0012">Acyltransferase</keyword>
<keyword evidence="2 5" id="KW-0808">Transferase</keyword>
<evidence type="ECO:0000256" key="1">
    <source>
        <dbReference type="ARBA" id="ARBA00005189"/>
    </source>
</evidence>
<evidence type="ECO:0000256" key="2">
    <source>
        <dbReference type="ARBA" id="ARBA00022679"/>
    </source>
</evidence>